<dbReference type="RefSeq" id="WP_309868446.1">
    <property type="nucleotide sequence ID" value="NZ_JAVDQG010000009.1"/>
</dbReference>
<comment type="caution">
    <text evidence="3">The sequence shown here is derived from an EMBL/GenBank/DDBJ whole genome shotgun (WGS) entry which is preliminary data.</text>
</comment>
<dbReference type="PROSITE" id="PS50090">
    <property type="entry name" value="MYB_LIKE"/>
    <property type="match status" value="1"/>
</dbReference>
<dbReference type="Proteomes" id="UP001185012">
    <property type="component" value="Unassembled WGS sequence"/>
</dbReference>
<feature type="domain" description="Myb-like" evidence="2">
    <location>
        <begin position="1"/>
        <end position="54"/>
    </location>
</feature>
<sequence>MRGRSWTEEEDQILTDEVLTSVRQGQSQLEAFERVGQRIGRTAGACGFRWNAVLRKREMRAFRNAKRERVAKQLNRRRSSGDSLKGVIRSLREMDQLYREDRRKLDQLERLYRDKAFQLRSLREKHADLKNEWESFRDFQDEIKDRYASLVKLLEQARSSQLDMEEDEEKQEEAISPAHEGAGVDTDRRIES</sequence>
<protein>
    <submittedName>
        <fullName evidence="3">Prespore-specific regulator</fullName>
    </submittedName>
</protein>
<dbReference type="PANTHER" id="PTHR41302:SF2">
    <property type="entry name" value="PRESPORE SPECIFIC TRANSCRIPTIONAL ACTIVATOR RSFA"/>
    <property type="match status" value="1"/>
</dbReference>
<dbReference type="Pfam" id="PF13921">
    <property type="entry name" value="Myb_DNA-bind_6"/>
    <property type="match status" value="1"/>
</dbReference>
<feature type="region of interest" description="Disordered" evidence="1">
    <location>
        <begin position="159"/>
        <end position="192"/>
    </location>
</feature>
<evidence type="ECO:0000256" key="1">
    <source>
        <dbReference type="SAM" id="MobiDB-lite"/>
    </source>
</evidence>
<gene>
    <name evidence="3" type="ORF">JOE21_003434</name>
</gene>
<name>A0ABU1IRK6_9BACL</name>
<dbReference type="Gene3D" id="1.10.10.60">
    <property type="entry name" value="Homeodomain-like"/>
    <property type="match status" value="1"/>
</dbReference>
<dbReference type="InterPro" id="IPR001005">
    <property type="entry name" value="SANT/Myb"/>
</dbReference>
<reference evidence="3 4" key="1">
    <citation type="submission" date="2023-07" db="EMBL/GenBank/DDBJ databases">
        <title>Genomic Encyclopedia of Type Strains, Phase IV (KMG-IV): sequencing the most valuable type-strain genomes for metagenomic binning, comparative biology and taxonomic classification.</title>
        <authorList>
            <person name="Goeker M."/>
        </authorList>
    </citation>
    <scope>NUCLEOTIDE SEQUENCE [LARGE SCALE GENOMIC DNA]</scope>
    <source>
        <strain evidence="3 4">DSM 45903</strain>
    </source>
</reference>
<evidence type="ECO:0000259" key="2">
    <source>
        <dbReference type="PROSITE" id="PS50090"/>
    </source>
</evidence>
<accession>A0ABU1IRK6</accession>
<dbReference type="PANTHER" id="PTHR41302">
    <property type="entry name" value="PRESPORE-SPECIFIC TRANSCRIPTIONAL REGULATOR RSFA-RELATED"/>
    <property type="match status" value="1"/>
</dbReference>
<organism evidence="3 4">
    <name type="scientific">Desmospora profundinema</name>
    <dbReference type="NCBI Taxonomy" id="1571184"/>
    <lineage>
        <taxon>Bacteria</taxon>
        <taxon>Bacillati</taxon>
        <taxon>Bacillota</taxon>
        <taxon>Bacilli</taxon>
        <taxon>Bacillales</taxon>
        <taxon>Thermoactinomycetaceae</taxon>
        <taxon>Desmospora</taxon>
    </lineage>
</organism>
<proteinExistence type="predicted"/>
<dbReference type="InterPro" id="IPR014243">
    <property type="entry name" value="RsfA-like"/>
</dbReference>
<dbReference type="EMBL" id="JAVDQG010000009">
    <property type="protein sequence ID" value="MDR6227419.1"/>
    <property type="molecule type" value="Genomic_DNA"/>
</dbReference>
<evidence type="ECO:0000313" key="3">
    <source>
        <dbReference type="EMBL" id="MDR6227419.1"/>
    </source>
</evidence>
<keyword evidence="4" id="KW-1185">Reference proteome</keyword>
<evidence type="ECO:0000313" key="4">
    <source>
        <dbReference type="Proteomes" id="UP001185012"/>
    </source>
</evidence>